<dbReference type="RefSeq" id="WP_227709223.1">
    <property type="nucleotide sequence ID" value="NZ_JAJEQX010000060.1"/>
</dbReference>
<dbReference type="Proteomes" id="UP001198151">
    <property type="component" value="Unassembled WGS sequence"/>
</dbReference>
<name>A0ABS8G336_9FIRM</name>
<evidence type="ECO:0008006" key="3">
    <source>
        <dbReference type="Google" id="ProtNLM"/>
    </source>
</evidence>
<reference evidence="1 2" key="1">
    <citation type="submission" date="2021-10" db="EMBL/GenBank/DDBJ databases">
        <title>Anaerobic single-cell dispensing facilitates the cultivation of human gut bacteria.</title>
        <authorList>
            <person name="Afrizal A."/>
        </authorList>
    </citation>
    <scope>NUCLEOTIDE SEQUENCE [LARGE SCALE GENOMIC DNA]</scope>
    <source>
        <strain evidence="1 2">CLA-AA-H200</strain>
    </source>
</reference>
<dbReference type="EMBL" id="JAJEQX010000060">
    <property type="protein sequence ID" value="MCC2256249.1"/>
    <property type="molecule type" value="Genomic_DNA"/>
</dbReference>
<comment type="caution">
    <text evidence="1">The sequence shown here is derived from an EMBL/GenBank/DDBJ whole genome shotgun (WGS) entry which is preliminary data.</text>
</comment>
<proteinExistence type="predicted"/>
<evidence type="ECO:0000313" key="2">
    <source>
        <dbReference type="Proteomes" id="UP001198151"/>
    </source>
</evidence>
<accession>A0ABS8G336</accession>
<evidence type="ECO:0000313" key="1">
    <source>
        <dbReference type="EMBL" id="MCC2256249.1"/>
    </source>
</evidence>
<keyword evidence="2" id="KW-1185">Reference proteome</keyword>
<protein>
    <recommendedName>
        <fullName evidence="3">Xaa-Pro aminopeptidase</fullName>
    </recommendedName>
</protein>
<organism evidence="1 2">
    <name type="scientific">Ruminococcus turbiniformis</name>
    <dbReference type="NCBI Taxonomy" id="2881258"/>
    <lineage>
        <taxon>Bacteria</taxon>
        <taxon>Bacillati</taxon>
        <taxon>Bacillota</taxon>
        <taxon>Clostridia</taxon>
        <taxon>Eubacteriales</taxon>
        <taxon>Oscillospiraceae</taxon>
        <taxon>Ruminococcus</taxon>
    </lineage>
</organism>
<sequence length="470" mass="53623">MERKVIEKKVNLSLCENPLPVDYSEIPEITGEDYLGRIRKLWDMPQSRQYTTIIIYGDREHFSNICYFTDYDPRFEEALLILKRNEPPRILVGNEGIGYAEKIPYEIEKVLYQPFGLMGQSTAESPSLEHIFRSYLTDPEEKIGLIGWKYYKPELYSLRGCVSDVPSYIVETLVLIAGRGAVFNATDLLMDCDYGLRHFASAKEIIQFEVQGTNISRNVYRTIKNLKEGMGEIEASSLFRLGGEPLCTHPNLNFGDEHVSLGLNSPQYGPRLKYGMPVGVGYGMRGSNVHKAGMYIRNAEDLPEEKSHYLEEMAKPYFLSIASWYEMLRIGTCFGAIYEMVENHLDFKKFNIVLNPGHLIHTDEWTHSPFEKGNKTKLHSGHVLQCDYTVSFKSPYLVCHIEDSLAIGNEALQKSIRELAPHCYERIMARKAFVKEVLNIQLPQEALPLSDLPAICFPYMADVSVVLALE</sequence>
<gene>
    <name evidence="1" type="ORF">LKD70_17865</name>
</gene>